<dbReference type="Pfam" id="PF01145">
    <property type="entry name" value="Band_7"/>
    <property type="match status" value="1"/>
</dbReference>
<reference evidence="10" key="1">
    <citation type="submission" date="2017-02" db="EMBL/GenBank/DDBJ databases">
        <authorList>
            <person name="Varghese N."/>
            <person name="Submissions S."/>
        </authorList>
    </citation>
    <scope>NUCLEOTIDE SEQUENCE [LARGE SCALE GENOMIC DNA]</scope>
    <source>
        <strain evidence="10">ATCC 27094</strain>
    </source>
</reference>
<dbReference type="PANTHER" id="PTHR42911">
    <property type="entry name" value="MODULATOR OF FTSH PROTEASE HFLC"/>
    <property type="match status" value="1"/>
</dbReference>
<keyword evidence="3" id="KW-0812">Transmembrane</keyword>
<feature type="region of interest" description="Disordered" evidence="7">
    <location>
        <begin position="179"/>
        <end position="206"/>
    </location>
</feature>
<dbReference type="InterPro" id="IPR001972">
    <property type="entry name" value="Stomatin_HflK_fam"/>
</dbReference>
<dbReference type="InterPro" id="IPR036013">
    <property type="entry name" value="Band_7/SPFH_dom_sf"/>
</dbReference>
<proteinExistence type="inferred from homology"/>
<sequence length="296" mass="33141">MSNRSIFALVSLAIVIFLLTQTLYSVDPTTQVLVRQFGALVGQPKTEPGLYAKIPLVQDIVRIDRRLMAYEADEFEIIAGDQKRLVVDAYAMYRINDARLFAERVPAGEPALRGLLDSLINSEIRGVLSSVPLHAVLTEQRASLMDDITKRVNGKTKDLGVQVVDVRIKRADLPQANSQSVYSRMKTDREREAGQLRAEGDEENQRIRATADREVTVIKADAGLQAQIAMGEGDAEATRIYAETFNRDKDFYAFWRRMEAYRQAFAAGGTMILSPTDNAFFRYFNEPPADALTGKK</sequence>
<evidence type="ECO:0000256" key="4">
    <source>
        <dbReference type="ARBA" id="ARBA00022989"/>
    </source>
</evidence>
<dbReference type="InterPro" id="IPR010200">
    <property type="entry name" value="HflC"/>
</dbReference>
<dbReference type="InterPro" id="IPR001107">
    <property type="entry name" value="Band_7"/>
</dbReference>
<dbReference type="CDD" id="cd03405">
    <property type="entry name" value="SPFH_HflC"/>
    <property type="match status" value="1"/>
</dbReference>
<evidence type="ECO:0000259" key="8">
    <source>
        <dbReference type="SMART" id="SM00244"/>
    </source>
</evidence>
<dbReference type="PRINTS" id="PR00721">
    <property type="entry name" value="STOMATIN"/>
</dbReference>
<feature type="domain" description="Band 7" evidence="8">
    <location>
        <begin position="21"/>
        <end position="185"/>
    </location>
</feature>
<keyword evidence="4" id="KW-1133">Transmembrane helix</keyword>
<dbReference type="AlphaFoldDB" id="A0A1T4SZK7"/>
<evidence type="ECO:0000313" key="9">
    <source>
        <dbReference type="EMBL" id="SKA33646.1"/>
    </source>
</evidence>
<keyword evidence="9" id="KW-0378">Hydrolase</keyword>
<dbReference type="PANTHER" id="PTHR42911:SF1">
    <property type="entry name" value="MODULATOR OF FTSH PROTEASE HFLC"/>
    <property type="match status" value="1"/>
</dbReference>
<dbReference type="Proteomes" id="UP000190092">
    <property type="component" value="Unassembled WGS sequence"/>
</dbReference>
<dbReference type="PIRSF" id="PIRSF005651">
    <property type="entry name" value="HflC"/>
    <property type="match status" value="1"/>
</dbReference>
<dbReference type="EMBL" id="FUWJ01000011">
    <property type="protein sequence ID" value="SKA33646.1"/>
    <property type="molecule type" value="Genomic_DNA"/>
</dbReference>
<comment type="similarity">
    <text evidence="2 6">Belongs to the band 7/mec-2 family. HflC subfamily.</text>
</comment>
<evidence type="ECO:0000256" key="3">
    <source>
        <dbReference type="ARBA" id="ARBA00022692"/>
    </source>
</evidence>
<evidence type="ECO:0000256" key="5">
    <source>
        <dbReference type="ARBA" id="ARBA00023136"/>
    </source>
</evidence>
<feature type="compositionally biased region" description="Basic and acidic residues" evidence="7">
    <location>
        <begin position="185"/>
        <end position="194"/>
    </location>
</feature>
<evidence type="ECO:0000256" key="6">
    <source>
        <dbReference type="PIRNR" id="PIRNR005651"/>
    </source>
</evidence>
<dbReference type="RefSeq" id="WP_085937112.1">
    <property type="nucleotide sequence ID" value="NZ_FUWJ01000011.1"/>
</dbReference>
<dbReference type="Gene3D" id="3.30.479.30">
    <property type="entry name" value="Band 7 domain"/>
    <property type="match status" value="1"/>
</dbReference>
<dbReference type="OrthoDB" id="9812991at2"/>
<dbReference type="SMART" id="SM00244">
    <property type="entry name" value="PHB"/>
    <property type="match status" value="1"/>
</dbReference>
<name>A0A1T4SZK7_9HYPH</name>
<evidence type="ECO:0000256" key="2">
    <source>
        <dbReference type="ARBA" id="ARBA00007862"/>
    </source>
</evidence>
<dbReference type="GO" id="GO:0006508">
    <property type="term" value="P:proteolysis"/>
    <property type="evidence" value="ECO:0007669"/>
    <property type="project" value="UniProtKB-KW"/>
</dbReference>
<keyword evidence="10" id="KW-1185">Reference proteome</keyword>
<dbReference type="GO" id="GO:0016020">
    <property type="term" value="C:membrane"/>
    <property type="evidence" value="ECO:0007669"/>
    <property type="project" value="UniProtKB-SubCell"/>
</dbReference>
<keyword evidence="9" id="KW-0645">Protease</keyword>
<comment type="subcellular location">
    <subcellularLocation>
        <location evidence="1">Membrane</location>
        <topology evidence="1">Single-pass membrane protein</topology>
    </subcellularLocation>
</comment>
<dbReference type="SUPFAM" id="SSF117892">
    <property type="entry name" value="Band 7/SPFH domain"/>
    <property type="match status" value="1"/>
</dbReference>
<organism evidence="9 10">
    <name type="scientific">Enhydrobacter aerosaccus</name>
    <dbReference type="NCBI Taxonomy" id="225324"/>
    <lineage>
        <taxon>Bacteria</taxon>
        <taxon>Pseudomonadati</taxon>
        <taxon>Pseudomonadota</taxon>
        <taxon>Alphaproteobacteria</taxon>
        <taxon>Hyphomicrobiales</taxon>
        <taxon>Enhydrobacter</taxon>
    </lineage>
</organism>
<evidence type="ECO:0000256" key="7">
    <source>
        <dbReference type="SAM" id="MobiDB-lite"/>
    </source>
</evidence>
<protein>
    <recommendedName>
        <fullName evidence="6">Protein HflC</fullName>
    </recommendedName>
</protein>
<comment type="function">
    <text evidence="6">HflC and HflK could regulate a protease.</text>
</comment>
<accession>A0A1T4SZK7</accession>
<gene>
    <name evidence="9" type="ORF">SAMN02745126_05380</name>
</gene>
<keyword evidence="5" id="KW-0472">Membrane</keyword>
<evidence type="ECO:0000313" key="10">
    <source>
        <dbReference type="Proteomes" id="UP000190092"/>
    </source>
</evidence>
<dbReference type="STRING" id="225324.SAMN02745126_05380"/>
<dbReference type="GO" id="GO:0008233">
    <property type="term" value="F:peptidase activity"/>
    <property type="evidence" value="ECO:0007669"/>
    <property type="project" value="UniProtKB-KW"/>
</dbReference>
<evidence type="ECO:0000256" key="1">
    <source>
        <dbReference type="ARBA" id="ARBA00004167"/>
    </source>
</evidence>